<evidence type="ECO:0000256" key="2">
    <source>
        <dbReference type="ARBA" id="ARBA00001936"/>
    </source>
</evidence>
<dbReference type="InterPro" id="IPR006674">
    <property type="entry name" value="HD_domain"/>
</dbReference>
<comment type="cofactor">
    <cofactor evidence="2">
        <name>Mn(2+)</name>
        <dbReference type="ChEBI" id="CHEBI:29035"/>
    </cofactor>
</comment>
<proteinExistence type="inferred from homology"/>
<dbReference type="RefSeq" id="XP_004183894.1">
    <property type="nucleotide sequence ID" value="XM_004183846.1"/>
</dbReference>
<dbReference type="AlphaFoldDB" id="A0A0A1U0X7"/>
<organism evidence="13 14">
    <name type="scientific">Entamoeba invadens IP1</name>
    <dbReference type="NCBI Taxonomy" id="370355"/>
    <lineage>
        <taxon>Eukaryota</taxon>
        <taxon>Amoebozoa</taxon>
        <taxon>Evosea</taxon>
        <taxon>Archamoebae</taxon>
        <taxon>Mastigamoebida</taxon>
        <taxon>Entamoebidae</taxon>
        <taxon>Entamoeba</taxon>
    </lineage>
</organism>
<protein>
    <recommendedName>
        <fullName evidence="8">5'-deoxynucleotidase</fullName>
        <ecNumber evidence="8">3.1.3.89</ecNumber>
    </recommendedName>
</protein>
<dbReference type="FunFam" id="1.10.3210.10:FF:000011">
    <property type="entry name" value="HD domain-containing protein 2"/>
    <property type="match status" value="1"/>
</dbReference>
<keyword evidence="10" id="KW-0378">Hydrolase</keyword>
<evidence type="ECO:0000256" key="3">
    <source>
        <dbReference type="ARBA" id="ARBA00001941"/>
    </source>
</evidence>
<comment type="cofactor">
    <cofactor evidence="4">
        <name>Mg(2+)</name>
        <dbReference type="ChEBI" id="CHEBI:18420"/>
    </cofactor>
</comment>
<evidence type="ECO:0000259" key="12">
    <source>
        <dbReference type="Pfam" id="PF13023"/>
    </source>
</evidence>
<dbReference type="GO" id="GO:0046872">
    <property type="term" value="F:metal ion binding"/>
    <property type="evidence" value="ECO:0007669"/>
    <property type="project" value="UniProtKB-KW"/>
</dbReference>
<evidence type="ECO:0000256" key="6">
    <source>
        <dbReference type="ARBA" id="ARBA00009999"/>
    </source>
</evidence>
<dbReference type="KEGG" id="eiv:EIN_170830"/>
<evidence type="ECO:0000256" key="8">
    <source>
        <dbReference type="ARBA" id="ARBA00012964"/>
    </source>
</evidence>
<dbReference type="OMA" id="TWRLCLM"/>
<dbReference type="EMBL" id="KB207112">
    <property type="protein sequence ID" value="ELP84548.1"/>
    <property type="molecule type" value="Genomic_DNA"/>
</dbReference>
<evidence type="ECO:0000256" key="7">
    <source>
        <dbReference type="ARBA" id="ARBA00011738"/>
    </source>
</evidence>
<evidence type="ECO:0000256" key="5">
    <source>
        <dbReference type="ARBA" id="ARBA00004074"/>
    </source>
</evidence>
<dbReference type="Gene3D" id="1.10.3210.10">
    <property type="entry name" value="Hypothetical protein af1432"/>
    <property type="match status" value="1"/>
</dbReference>
<dbReference type="OrthoDB" id="10254258at2759"/>
<comment type="catalytic activity">
    <reaction evidence="1">
        <text>a 2'-deoxyribonucleoside 5'-phosphate + H2O = a 2'-deoxyribonucleoside + phosphate</text>
        <dbReference type="Rhea" id="RHEA:36167"/>
        <dbReference type="ChEBI" id="CHEBI:15377"/>
        <dbReference type="ChEBI" id="CHEBI:18274"/>
        <dbReference type="ChEBI" id="CHEBI:43474"/>
        <dbReference type="ChEBI" id="CHEBI:65317"/>
        <dbReference type="EC" id="3.1.3.89"/>
    </reaction>
</comment>
<evidence type="ECO:0000256" key="4">
    <source>
        <dbReference type="ARBA" id="ARBA00001946"/>
    </source>
</evidence>
<keyword evidence="9" id="KW-0479">Metal-binding</keyword>
<evidence type="ECO:0000256" key="9">
    <source>
        <dbReference type="ARBA" id="ARBA00022723"/>
    </source>
</evidence>
<dbReference type="PANTHER" id="PTHR11845">
    <property type="entry name" value="5'-DEOXYNUCLEOTIDASE HDDC2"/>
    <property type="match status" value="1"/>
</dbReference>
<dbReference type="SUPFAM" id="SSF109604">
    <property type="entry name" value="HD-domain/PDEase-like"/>
    <property type="match status" value="1"/>
</dbReference>
<comment type="function">
    <text evidence="5">Catalyzes the dephosphorylation of the nucleoside 5'-monophosphates deoxyadenosine monophosphate (dAMP), deoxycytidine monophosphate (dCMP), deoxyguanosine monophosphate (dGMP) and deoxythymidine monophosphate (dTMP).</text>
</comment>
<dbReference type="GO" id="GO:0002953">
    <property type="term" value="F:5'-deoxynucleotidase activity"/>
    <property type="evidence" value="ECO:0007669"/>
    <property type="project" value="UniProtKB-EC"/>
</dbReference>
<keyword evidence="14" id="KW-1185">Reference proteome</keyword>
<dbReference type="GeneID" id="14883590"/>
<keyword evidence="11" id="KW-0460">Magnesium</keyword>
<reference evidence="13 14" key="1">
    <citation type="submission" date="2012-10" db="EMBL/GenBank/DDBJ databases">
        <authorList>
            <person name="Zafar N."/>
            <person name="Inman J."/>
            <person name="Hall N."/>
            <person name="Lorenzi H."/>
            <person name="Caler E."/>
        </authorList>
    </citation>
    <scope>NUCLEOTIDE SEQUENCE [LARGE SCALE GENOMIC DNA]</scope>
    <source>
        <strain evidence="13 14">IP1</strain>
    </source>
</reference>
<evidence type="ECO:0000313" key="13">
    <source>
        <dbReference type="EMBL" id="ELP84548.1"/>
    </source>
</evidence>
<dbReference type="Proteomes" id="UP000014680">
    <property type="component" value="Unassembled WGS sequence"/>
</dbReference>
<comment type="cofactor">
    <cofactor evidence="3">
        <name>Co(2+)</name>
        <dbReference type="ChEBI" id="CHEBI:48828"/>
    </cofactor>
</comment>
<dbReference type="GO" id="GO:0009159">
    <property type="term" value="P:deoxyribonucleoside monophosphate catabolic process"/>
    <property type="evidence" value="ECO:0007669"/>
    <property type="project" value="UniProtKB-ARBA"/>
</dbReference>
<dbReference type="VEuPathDB" id="AmoebaDB:EIN_170830"/>
<dbReference type="GO" id="GO:0005737">
    <property type="term" value="C:cytoplasm"/>
    <property type="evidence" value="ECO:0007669"/>
    <property type="project" value="TreeGrafter"/>
</dbReference>
<evidence type="ECO:0000256" key="10">
    <source>
        <dbReference type="ARBA" id="ARBA00022801"/>
    </source>
</evidence>
<evidence type="ECO:0000256" key="1">
    <source>
        <dbReference type="ARBA" id="ARBA00001638"/>
    </source>
</evidence>
<dbReference type="InterPro" id="IPR039356">
    <property type="entry name" value="YfbR/HDDC2"/>
</dbReference>
<gene>
    <name evidence="13" type="ORF">EIN_170830</name>
</gene>
<dbReference type="Pfam" id="PF13023">
    <property type="entry name" value="HD_3"/>
    <property type="match status" value="1"/>
</dbReference>
<comment type="subunit">
    <text evidence="7">Homodimer.</text>
</comment>
<comment type="similarity">
    <text evidence="6">Belongs to the HDDC2 family.</text>
</comment>
<dbReference type="PANTHER" id="PTHR11845:SF13">
    <property type="entry name" value="5'-DEOXYNUCLEOTIDASE HDDC2"/>
    <property type="match status" value="1"/>
</dbReference>
<evidence type="ECO:0000256" key="11">
    <source>
        <dbReference type="ARBA" id="ARBA00022842"/>
    </source>
</evidence>
<feature type="domain" description="HD" evidence="12">
    <location>
        <begin position="14"/>
        <end position="167"/>
    </location>
</feature>
<accession>A0A0A1U0X7</accession>
<evidence type="ECO:0000313" key="14">
    <source>
        <dbReference type="Proteomes" id="UP000014680"/>
    </source>
</evidence>
<sequence length="180" mass="20637">MEDAQHIIEFLHLIDKLKHTPRTGWVYCKVPNPESISDHMYRMAVMAMILAPPTIDRSHAVMVSLCHDMAEAIVGDITPHDPVTPEDKHERELKAIMEMSKLLPKERGEEIVNCWKEFEEKKTDVAKFCAQLDKIEMCVQAGEYQDKFGLNLSQFFTSMPEKPVDGLQTLCDEVSKFSNK</sequence>
<dbReference type="EC" id="3.1.3.89" evidence="8"/>
<name>A0A0A1U0X7_ENTIV</name>